<feature type="region of interest" description="Disordered" evidence="1">
    <location>
        <begin position="65"/>
        <end position="220"/>
    </location>
</feature>
<keyword evidence="2" id="KW-0732">Signal</keyword>
<feature type="signal peptide" evidence="2">
    <location>
        <begin position="1"/>
        <end position="17"/>
    </location>
</feature>
<dbReference type="AlphaFoldDB" id="A0AAN7H478"/>
<feature type="region of interest" description="Disordered" evidence="1">
    <location>
        <begin position="18"/>
        <end position="52"/>
    </location>
</feature>
<name>A0AAN7H478_9PEZI</name>
<proteinExistence type="predicted"/>
<evidence type="ECO:0000256" key="1">
    <source>
        <dbReference type="SAM" id="MobiDB-lite"/>
    </source>
</evidence>
<organism evidence="3 4">
    <name type="scientific">Podospora fimiseda</name>
    <dbReference type="NCBI Taxonomy" id="252190"/>
    <lineage>
        <taxon>Eukaryota</taxon>
        <taxon>Fungi</taxon>
        <taxon>Dikarya</taxon>
        <taxon>Ascomycota</taxon>
        <taxon>Pezizomycotina</taxon>
        <taxon>Sordariomycetes</taxon>
        <taxon>Sordariomycetidae</taxon>
        <taxon>Sordariales</taxon>
        <taxon>Podosporaceae</taxon>
        <taxon>Podospora</taxon>
    </lineage>
</organism>
<sequence>MKLALPFVLGVATTALAGTPVQPTGTGSAPQTTGTGTPGNGTAPSNSTAEVVARQIRRDRLARLRIRIPQEDDGFVSDSPDSPDTPDSPDFPQRGGPGLVPSGPPLVLRSESSVTDLPTESSVTILPTESSVTVLPTESSVTVLPTESSVTVLPTESSVTVLPTDSSVTVLPGDPSGTVLPTESSAGGTVLPTDPSGSVLPTGPSGTVLPSDPSGTNPSTLVTETTAVISDPTVLPTEPAGTDPAPTGSLTVDPLARRDGVEDATMTIATAVPDEPVTESVSSAADSSVGTGTLPAPTLAPNGTLPTNGTLPGNGTENGNKTEVVARRRRDRMAKLRIRLPQDDPAAEADDAAAPEEEVPDVQPAGFVGFFKKLFSF</sequence>
<feature type="chain" id="PRO_5043026053" evidence="2">
    <location>
        <begin position="18"/>
        <end position="377"/>
    </location>
</feature>
<feature type="compositionally biased region" description="Low complexity" evidence="1">
    <location>
        <begin position="88"/>
        <end position="110"/>
    </location>
</feature>
<evidence type="ECO:0000313" key="3">
    <source>
        <dbReference type="EMBL" id="KAK4227149.1"/>
    </source>
</evidence>
<dbReference type="EMBL" id="MU865335">
    <property type="protein sequence ID" value="KAK4227149.1"/>
    <property type="molecule type" value="Genomic_DNA"/>
</dbReference>
<dbReference type="Proteomes" id="UP001301958">
    <property type="component" value="Unassembled WGS sequence"/>
</dbReference>
<feature type="compositionally biased region" description="Acidic residues" evidence="1">
    <location>
        <begin position="345"/>
        <end position="360"/>
    </location>
</feature>
<protein>
    <submittedName>
        <fullName evidence="3">Uncharacterized protein</fullName>
    </submittedName>
</protein>
<reference evidence="3" key="2">
    <citation type="submission" date="2023-05" db="EMBL/GenBank/DDBJ databases">
        <authorList>
            <consortium name="Lawrence Berkeley National Laboratory"/>
            <person name="Steindorff A."/>
            <person name="Hensen N."/>
            <person name="Bonometti L."/>
            <person name="Westerberg I."/>
            <person name="Brannstrom I.O."/>
            <person name="Guillou S."/>
            <person name="Cros-Aarteil S."/>
            <person name="Calhoun S."/>
            <person name="Haridas S."/>
            <person name="Kuo A."/>
            <person name="Mondo S."/>
            <person name="Pangilinan J."/>
            <person name="Riley R."/>
            <person name="Labutti K."/>
            <person name="Andreopoulos B."/>
            <person name="Lipzen A."/>
            <person name="Chen C."/>
            <person name="Yanf M."/>
            <person name="Daum C."/>
            <person name="Ng V."/>
            <person name="Clum A."/>
            <person name="Ohm R."/>
            <person name="Martin F."/>
            <person name="Silar P."/>
            <person name="Natvig D."/>
            <person name="Lalanne C."/>
            <person name="Gautier V."/>
            <person name="Ament-Velasquez S.L."/>
            <person name="Kruys A."/>
            <person name="Hutchinson M.I."/>
            <person name="Powell A.J."/>
            <person name="Barry K."/>
            <person name="Miller A.N."/>
            <person name="Grigoriev I.V."/>
            <person name="Debuchy R."/>
            <person name="Gladieux P."/>
            <person name="Thoren M.H."/>
            <person name="Johannesson H."/>
        </authorList>
    </citation>
    <scope>NUCLEOTIDE SEQUENCE</scope>
    <source>
        <strain evidence="3">CBS 990.96</strain>
    </source>
</reference>
<feature type="compositionally biased region" description="Polar residues" evidence="1">
    <location>
        <begin position="304"/>
        <end position="321"/>
    </location>
</feature>
<evidence type="ECO:0000256" key="2">
    <source>
        <dbReference type="SAM" id="SignalP"/>
    </source>
</evidence>
<feature type="compositionally biased region" description="Polar residues" evidence="1">
    <location>
        <begin position="111"/>
        <end position="169"/>
    </location>
</feature>
<feature type="region of interest" description="Disordered" evidence="1">
    <location>
        <begin position="233"/>
        <end position="253"/>
    </location>
</feature>
<accession>A0AAN7H478</accession>
<comment type="caution">
    <text evidence="3">The sequence shown here is derived from an EMBL/GenBank/DDBJ whole genome shotgun (WGS) entry which is preliminary data.</text>
</comment>
<feature type="region of interest" description="Disordered" evidence="1">
    <location>
        <begin position="285"/>
        <end position="361"/>
    </location>
</feature>
<feature type="compositionally biased region" description="Low complexity" evidence="1">
    <location>
        <begin position="22"/>
        <end position="46"/>
    </location>
</feature>
<feature type="compositionally biased region" description="Basic residues" evidence="1">
    <location>
        <begin position="327"/>
        <end position="338"/>
    </location>
</feature>
<evidence type="ECO:0000313" key="4">
    <source>
        <dbReference type="Proteomes" id="UP001301958"/>
    </source>
</evidence>
<gene>
    <name evidence="3" type="ORF">QBC38DRAFT_527185</name>
</gene>
<reference evidence="3" key="1">
    <citation type="journal article" date="2023" name="Mol. Phylogenet. Evol.">
        <title>Genome-scale phylogeny and comparative genomics of the fungal order Sordariales.</title>
        <authorList>
            <person name="Hensen N."/>
            <person name="Bonometti L."/>
            <person name="Westerberg I."/>
            <person name="Brannstrom I.O."/>
            <person name="Guillou S."/>
            <person name="Cros-Aarteil S."/>
            <person name="Calhoun S."/>
            <person name="Haridas S."/>
            <person name="Kuo A."/>
            <person name="Mondo S."/>
            <person name="Pangilinan J."/>
            <person name="Riley R."/>
            <person name="LaButti K."/>
            <person name="Andreopoulos B."/>
            <person name="Lipzen A."/>
            <person name="Chen C."/>
            <person name="Yan M."/>
            <person name="Daum C."/>
            <person name="Ng V."/>
            <person name="Clum A."/>
            <person name="Steindorff A."/>
            <person name="Ohm R.A."/>
            <person name="Martin F."/>
            <person name="Silar P."/>
            <person name="Natvig D.O."/>
            <person name="Lalanne C."/>
            <person name="Gautier V."/>
            <person name="Ament-Velasquez S.L."/>
            <person name="Kruys A."/>
            <person name="Hutchinson M.I."/>
            <person name="Powell A.J."/>
            <person name="Barry K."/>
            <person name="Miller A.N."/>
            <person name="Grigoriev I.V."/>
            <person name="Debuchy R."/>
            <person name="Gladieux P."/>
            <person name="Hiltunen Thoren M."/>
            <person name="Johannesson H."/>
        </authorList>
    </citation>
    <scope>NUCLEOTIDE SEQUENCE</scope>
    <source>
        <strain evidence="3">CBS 990.96</strain>
    </source>
</reference>
<keyword evidence="4" id="KW-1185">Reference proteome</keyword>